<accession>A0A1Y1Y9S4</accession>
<protein>
    <recommendedName>
        <fullName evidence="5">Mid2 domain-containing protein</fullName>
    </recommendedName>
</protein>
<evidence type="ECO:0000313" key="4">
    <source>
        <dbReference type="Proteomes" id="UP000193144"/>
    </source>
</evidence>
<evidence type="ECO:0000256" key="1">
    <source>
        <dbReference type="SAM" id="MobiDB-lite"/>
    </source>
</evidence>
<keyword evidence="2" id="KW-0472">Membrane</keyword>
<dbReference type="OrthoDB" id="4770059at2759"/>
<gene>
    <name evidence="3" type="ORF">BCR34DRAFT_594448</name>
</gene>
<proteinExistence type="predicted"/>
<dbReference type="AlphaFoldDB" id="A0A1Y1Y9S4"/>
<feature type="transmembrane region" description="Helical" evidence="2">
    <location>
        <begin position="186"/>
        <end position="206"/>
    </location>
</feature>
<dbReference type="STRING" id="1231657.A0A1Y1Y9S4"/>
<feature type="compositionally biased region" description="Polar residues" evidence="1">
    <location>
        <begin position="139"/>
        <end position="160"/>
    </location>
</feature>
<name>A0A1Y1Y9S4_9PLEO</name>
<feature type="region of interest" description="Disordered" evidence="1">
    <location>
        <begin position="139"/>
        <end position="177"/>
    </location>
</feature>
<evidence type="ECO:0000256" key="2">
    <source>
        <dbReference type="SAM" id="Phobius"/>
    </source>
</evidence>
<keyword evidence="4" id="KW-1185">Reference proteome</keyword>
<dbReference type="EMBL" id="MCFA01000312">
    <property type="protein sequence ID" value="ORX94324.1"/>
    <property type="molecule type" value="Genomic_DNA"/>
</dbReference>
<organism evidence="3 4">
    <name type="scientific">Clohesyomyces aquaticus</name>
    <dbReference type="NCBI Taxonomy" id="1231657"/>
    <lineage>
        <taxon>Eukaryota</taxon>
        <taxon>Fungi</taxon>
        <taxon>Dikarya</taxon>
        <taxon>Ascomycota</taxon>
        <taxon>Pezizomycotina</taxon>
        <taxon>Dothideomycetes</taxon>
        <taxon>Pleosporomycetidae</taxon>
        <taxon>Pleosporales</taxon>
        <taxon>Lindgomycetaceae</taxon>
        <taxon>Clohesyomyces</taxon>
    </lineage>
</organism>
<keyword evidence="2" id="KW-0812">Transmembrane</keyword>
<evidence type="ECO:0000313" key="3">
    <source>
        <dbReference type="EMBL" id="ORX94324.1"/>
    </source>
</evidence>
<keyword evidence="2" id="KW-1133">Transmembrane helix</keyword>
<evidence type="ECO:0008006" key="5">
    <source>
        <dbReference type="Google" id="ProtNLM"/>
    </source>
</evidence>
<dbReference type="Proteomes" id="UP000193144">
    <property type="component" value="Unassembled WGS sequence"/>
</dbReference>
<sequence>MPEALTTTFTPPSQCTTDVWYVGEFLLGGENYSTCLPTSFKPASDFFYSPGLHCPYGYTTACTRSTDGTSVATCCPNRLLLVLDSGLHFKMPVSTRMITALEPSKPAETLICDAAGGVNAYSVQLRFQASDLVTTTFTPSETSAATSRPTNSTPDSTHPTNIAAPSSSSGPSSLASSSLPIGAKTGIGVGVGLGAALVGAMIFLSWTIRKNMRQKAALAGYVFEPHRHSGYDLPEHTPNRRGGR</sequence>
<feature type="compositionally biased region" description="Low complexity" evidence="1">
    <location>
        <begin position="162"/>
        <end position="177"/>
    </location>
</feature>
<reference evidence="3 4" key="1">
    <citation type="submission" date="2016-07" db="EMBL/GenBank/DDBJ databases">
        <title>Pervasive Adenine N6-methylation of Active Genes in Fungi.</title>
        <authorList>
            <consortium name="DOE Joint Genome Institute"/>
            <person name="Mondo S.J."/>
            <person name="Dannebaum R.O."/>
            <person name="Kuo R.C."/>
            <person name="Labutti K."/>
            <person name="Haridas S."/>
            <person name="Kuo A."/>
            <person name="Salamov A."/>
            <person name="Ahrendt S.R."/>
            <person name="Lipzen A."/>
            <person name="Sullivan W."/>
            <person name="Andreopoulos W.B."/>
            <person name="Clum A."/>
            <person name="Lindquist E."/>
            <person name="Daum C."/>
            <person name="Ramamoorthy G.K."/>
            <person name="Gryganskyi A."/>
            <person name="Culley D."/>
            <person name="Magnuson J.K."/>
            <person name="James T.Y."/>
            <person name="O'Malley M.A."/>
            <person name="Stajich J.E."/>
            <person name="Spatafora J.W."/>
            <person name="Visel A."/>
            <person name="Grigoriev I.V."/>
        </authorList>
    </citation>
    <scope>NUCLEOTIDE SEQUENCE [LARGE SCALE GENOMIC DNA]</scope>
    <source>
        <strain evidence="3 4">CBS 115471</strain>
    </source>
</reference>
<comment type="caution">
    <text evidence="3">The sequence shown here is derived from an EMBL/GenBank/DDBJ whole genome shotgun (WGS) entry which is preliminary data.</text>
</comment>